<evidence type="ECO:0000313" key="1">
    <source>
        <dbReference type="EMBL" id="VYU49445.1"/>
    </source>
</evidence>
<name>A0A6N3FBJ1_EUBLI</name>
<proteinExistence type="predicted"/>
<gene>
    <name evidence="1" type="ORF">ELLFYP34_00350</name>
</gene>
<dbReference type="AlphaFoldDB" id="A0A6N3FBJ1"/>
<dbReference type="EMBL" id="CACRTR010000012">
    <property type="protein sequence ID" value="VYU49445.1"/>
    <property type="molecule type" value="Genomic_DNA"/>
</dbReference>
<dbReference type="InterPro" id="IPR011664">
    <property type="entry name" value="Abi_system_AbiD/AbiF-like"/>
</dbReference>
<protein>
    <submittedName>
        <fullName evidence="1">Abi-like protein</fullName>
    </submittedName>
</protein>
<accession>A0A6N3FBJ1</accession>
<organism evidence="1">
    <name type="scientific">Eubacterium limosum</name>
    <dbReference type="NCBI Taxonomy" id="1736"/>
    <lineage>
        <taxon>Bacteria</taxon>
        <taxon>Bacillati</taxon>
        <taxon>Bacillota</taxon>
        <taxon>Clostridia</taxon>
        <taxon>Eubacteriales</taxon>
        <taxon>Eubacteriaceae</taxon>
        <taxon>Eubacterium</taxon>
    </lineage>
</organism>
<sequence length="334" mass="39051">MDKNFLTYNQQMKYLRESKKITCGGSADKTILCRAGYFNLVNGYKTPFVSGLANDGKHIYHQGTSIKSLYALKTFDEELRCILLRYITKAEEEIRTFTAYKFDEVNKYGDTAWYQVDAYDPKCDVKNIIAVISKAYSEISRSRLDYVEFYMSNHKVIPTWILVKVVNFSTFIDFLKCSKQDVLNALCELYNMKDRNSGYYHKLLIGSLHWMRLIRNSCAHNERVYDIHPKINSKAGKVNSSAGRILCDVFDNLPLSYTRDKRRSIFDLFVYLKYFLDKKDYCTFIKSIYKHLSELKNDLSSPAFDNVRADMGIKKIDDLLLLINDHNKINYNNF</sequence>
<dbReference type="Pfam" id="PF07751">
    <property type="entry name" value="Abi_2"/>
    <property type="match status" value="1"/>
</dbReference>
<reference evidence="1" key="1">
    <citation type="submission" date="2019-11" db="EMBL/GenBank/DDBJ databases">
        <authorList>
            <person name="Feng L."/>
        </authorList>
    </citation>
    <scope>NUCLEOTIDE SEQUENCE</scope>
    <source>
        <strain evidence="1">ElimosumLFYP34</strain>
    </source>
</reference>